<sequence length="93" mass="9974">MKVLYFIAILLLGLLQFLAIWTGIEVFLGIHAIFALILALFLTGIPLIGTLAGVYGAVAGWGWSLVAALTLFFGLFALILVLFALDRADGHRG</sequence>
<evidence type="ECO:0000313" key="3">
    <source>
        <dbReference type="Proteomes" id="UP001205843"/>
    </source>
</evidence>
<feature type="transmembrane region" description="Helical" evidence="1">
    <location>
        <begin position="6"/>
        <end position="28"/>
    </location>
</feature>
<gene>
    <name evidence="2" type="ORF">J2T57_001523</name>
</gene>
<evidence type="ECO:0000256" key="1">
    <source>
        <dbReference type="SAM" id="Phobius"/>
    </source>
</evidence>
<evidence type="ECO:0000313" key="2">
    <source>
        <dbReference type="EMBL" id="MCP1674421.1"/>
    </source>
</evidence>
<protein>
    <submittedName>
        <fullName evidence="2">ABC-type Na+ efflux pump permease subunit</fullName>
    </submittedName>
</protein>
<keyword evidence="1" id="KW-1133">Transmembrane helix</keyword>
<dbReference type="RefSeq" id="WP_253476394.1">
    <property type="nucleotide sequence ID" value="NZ_JALJXV010000003.1"/>
</dbReference>
<feature type="transmembrane region" description="Helical" evidence="1">
    <location>
        <begin position="35"/>
        <end position="55"/>
    </location>
</feature>
<comment type="caution">
    <text evidence="2">The sequence shown here is derived from an EMBL/GenBank/DDBJ whole genome shotgun (WGS) entry which is preliminary data.</text>
</comment>
<dbReference type="EMBL" id="JALJXV010000003">
    <property type="protein sequence ID" value="MCP1674421.1"/>
    <property type="molecule type" value="Genomic_DNA"/>
</dbReference>
<dbReference type="Proteomes" id="UP001205843">
    <property type="component" value="Unassembled WGS sequence"/>
</dbReference>
<organism evidence="2 3">
    <name type="scientific">Natronocella acetinitrilica</name>
    <dbReference type="NCBI Taxonomy" id="414046"/>
    <lineage>
        <taxon>Bacteria</taxon>
        <taxon>Pseudomonadati</taxon>
        <taxon>Pseudomonadota</taxon>
        <taxon>Gammaproteobacteria</taxon>
        <taxon>Chromatiales</taxon>
        <taxon>Ectothiorhodospiraceae</taxon>
        <taxon>Natronocella</taxon>
    </lineage>
</organism>
<keyword evidence="1" id="KW-0812">Transmembrane</keyword>
<keyword evidence="3" id="KW-1185">Reference proteome</keyword>
<feature type="transmembrane region" description="Helical" evidence="1">
    <location>
        <begin position="61"/>
        <end position="85"/>
    </location>
</feature>
<name>A0AAE3KBA2_9GAMM</name>
<proteinExistence type="predicted"/>
<reference evidence="2" key="1">
    <citation type="submission" date="2022-03" db="EMBL/GenBank/DDBJ databases">
        <title>Genomic Encyclopedia of Type Strains, Phase III (KMG-III): the genomes of soil and plant-associated and newly described type strains.</title>
        <authorList>
            <person name="Whitman W."/>
        </authorList>
    </citation>
    <scope>NUCLEOTIDE SEQUENCE</scope>
    <source>
        <strain evidence="2">ANL 6-2</strain>
    </source>
</reference>
<accession>A0AAE3KBA2</accession>
<keyword evidence="1" id="KW-0472">Membrane</keyword>
<dbReference type="AlphaFoldDB" id="A0AAE3KBA2"/>